<evidence type="ECO:0000313" key="2">
    <source>
        <dbReference type="Proteomes" id="UP000295117"/>
    </source>
</evidence>
<gene>
    <name evidence="1" type="ORF">DE4585_03810</name>
</gene>
<evidence type="ECO:0008006" key="3">
    <source>
        <dbReference type="Google" id="ProtNLM"/>
    </source>
</evidence>
<evidence type="ECO:0000313" key="1">
    <source>
        <dbReference type="EMBL" id="TDZ80060.1"/>
    </source>
</evidence>
<name>A0A4R8S029_9MYCO</name>
<protein>
    <recommendedName>
        <fullName evidence="3">DUF4352 domain-containing protein</fullName>
    </recommendedName>
</protein>
<dbReference type="AlphaFoldDB" id="A0A4R8S029"/>
<dbReference type="Proteomes" id="UP000295117">
    <property type="component" value="Unassembled WGS sequence"/>
</dbReference>
<dbReference type="EMBL" id="PECH01000008">
    <property type="protein sequence ID" value="TDZ80060.1"/>
    <property type="molecule type" value="Genomic_DNA"/>
</dbReference>
<reference evidence="1 2" key="1">
    <citation type="journal article" date="2019" name="Sci. Rep.">
        <title>Extended insight into the Mycobacterium chelonae-abscessus complex through whole genome sequencing of Mycobacterium salmoniphilum outbreak and Mycobacterium salmoniphilum-like strains.</title>
        <authorList>
            <person name="Behra P.R.K."/>
            <person name="Das S."/>
            <person name="Pettersson B.M.F."/>
            <person name="Shirreff L."/>
            <person name="DuCote T."/>
            <person name="Jacobsson K.G."/>
            <person name="Ennis D.G."/>
            <person name="Kirsebom L.A."/>
        </authorList>
    </citation>
    <scope>NUCLEOTIDE SEQUENCE [LARGE SCALE GENOMIC DNA]</scope>
    <source>
        <strain evidence="1 2">DE 4585</strain>
    </source>
</reference>
<proteinExistence type="predicted"/>
<organism evidence="1 2">
    <name type="scientific">Mycobacteroides salmoniphilum</name>
    <dbReference type="NCBI Taxonomy" id="404941"/>
    <lineage>
        <taxon>Bacteria</taxon>
        <taxon>Bacillati</taxon>
        <taxon>Actinomycetota</taxon>
        <taxon>Actinomycetes</taxon>
        <taxon>Mycobacteriales</taxon>
        <taxon>Mycobacteriaceae</taxon>
        <taxon>Mycobacteroides</taxon>
    </lineage>
</organism>
<accession>A0A4R8S029</accession>
<comment type="caution">
    <text evidence="1">The sequence shown here is derived from an EMBL/GenBank/DDBJ whole genome shotgun (WGS) entry which is preliminary data.</text>
</comment>
<sequence length="158" mass="17432">MGALASVVVVGALVADIRLTSSDQWDNYFRWRTPQHVIAVDQAQIIEGQSWKLGKVRTLGKSPSAYARPLPRGSQLVVVDIVREGTPTALYCNAELTDGTRRWKADNFQSVRIPDGYSTFCNKPGSLEFVFLVPTDAQPTAIDIVDSLTQAKVIRLEI</sequence>